<name>A0A1Y1JQL2_PLAGO</name>
<organism evidence="3 4">
    <name type="scientific">Plasmodium gonderi</name>
    <dbReference type="NCBI Taxonomy" id="77519"/>
    <lineage>
        <taxon>Eukaryota</taxon>
        <taxon>Sar</taxon>
        <taxon>Alveolata</taxon>
        <taxon>Apicomplexa</taxon>
        <taxon>Aconoidasida</taxon>
        <taxon>Haemosporida</taxon>
        <taxon>Plasmodiidae</taxon>
        <taxon>Plasmodium</taxon>
        <taxon>Plasmodium (Plasmodium)</taxon>
    </lineage>
</organism>
<accession>A0A1Y1JQL2</accession>
<feature type="compositionally biased region" description="Polar residues" evidence="2">
    <location>
        <begin position="1190"/>
        <end position="1211"/>
    </location>
</feature>
<protein>
    <submittedName>
        <fullName evidence="3">Uncharacterized protein</fullName>
    </submittedName>
</protein>
<feature type="compositionally biased region" description="Basic and acidic residues" evidence="2">
    <location>
        <begin position="319"/>
        <end position="333"/>
    </location>
</feature>
<feature type="compositionally biased region" description="Basic and acidic residues" evidence="2">
    <location>
        <begin position="367"/>
        <end position="386"/>
    </location>
</feature>
<feature type="compositionally biased region" description="Basic and acidic residues" evidence="2">
    <location>
        <begin position="1250"/>
        <end position="1260"/>
    </location>
</feature>
<gene>
    <name evidence="3" type="ORF">PGO_133940</name>
</gene>
<proteinExistence type="predicted"/>
<evidence type="ECO:0000313" key="3">
    <source>
        <dbReference type="EMBL" id="GAW83122.1"/>
    </source>
</evidence>
<keyword evidence="1" id="KW-0175">Coiled coil</keyword>
<feature type="coiled-coil region" evidence="1">
    <location>
        <begin position="446"/>
        <end position="473"/>
    </location>
</feature>
<feature type="region of interest" description="Disordered" evidence="2">
    <location>
        <begin position="319"/>
        <end position="386"/>
    </location>
</feature>
<feature type="region of interest" description="Disordered" evidence="2">
    <location>
        <begin position="1190"/>
        <end position="1220"/>
    </location>
</feature>
<evidence type="ECO:0000313" key="4">
    <source>
        <dbReference type="Proteomes" id="UP000195521"/>
    </source>
</evidence>
<reference evidence="4" key="1">
    <citation type="submission" date="2017-04" db="EMBL/GenBank/DDBJ databases">
        <title>Plasmodium gonderi genome.</title>
        <authorList>
            <person name="Arisue N."/>
            <person name="Honma H."/>
            <person name="Kawai S."/>
            <person name="Tougan T."/>
            <person name="Tanabe K."/>
            <person name="Horii T."/>
        </authorList>
    </citation>
    <scope>NUCLEOTIDE SEQUENCE [LARGE SCALE GENOMIC DNA]</scope>
    <source>
        <strain evidence="4">ATCC 30045</strain>
    </source>
</reference>
<feature type="compositionally biased region" description="Basic residues" evidence="2">
    <location>
        <begin position="650"/>
        <end position="660"/>
    </location>
</feature>
<feature type="region of interest" description="Disordered" evidence="2">
    <location>
        <begin position="638"/>
        <end position="661"/>
    </location>
</feature>
<keyword evidence="4" id="KW-1185">Reference proteome</keyword>
<dbReference type="RefSeq" id="XP_028545711.1">
    <property type="nucleotide sequence ID" value="XM_028689910.1"/>
</dbReference>
<dbReference type="OMA" id="QMNIDQN"/>
<comment type="caution">
    <text evidence="3">The sequence shown here is derived from an EMBL/GenBank/DDBJ whole genome shotgun (WGS) entry which is preliminary data.</text>
</comment>
<dbReference type="AlphaFoldDB" id="A0A1Y1JQL2"/>
<feature type="compositionally biased region" description="Basic and acidic residues" evidence="2">
    <location>
        <begin position="341"/>
        <end position="352"/>
    </location>
</feature>
<dbReference type="Proteomes" id="UP000195521">
    <property type="component" value="Unassembled WGS sequence"/>
</dbReference>
<dbReference type="OrthoDB" id="372204at2759"/>
<evidence type="ECO:0000256" key="1">
    <source>
        <dbReference type="SAM" id="Coils"/>
    </source>
</evidence>
<feature type="region of interest" description="Disordered" evidence="2">
    <location>
        <begin position="1247"/>
        <end position="1267"/>
    </location>
</feature>
<sequence length="1267" mass="149570">MKNDNTIIYKNNTWSIYNNKPNSSGNKKKSRVEYLTLLGKGQLFEDIQKENDEKKEEVTDMYIYTGKGVEKVSINTTTKDRKVETNKIYRYQYIKEKISNALKNQEKIKQNTSENNFPNVGDSDPRDVFIFDKFKNEISIFNHKKSNEESDDKKKLDDTSQGIFLMEGSHAHEDVYNIECALPIKNVCEVDDVIPNLDISSAINESFISNNVIKPFSFLKENAEIQLGKNKNHDEDEGPVYKMEENIYTKKLEDQTDFNDKKNIIQNEISSDGEALTKTNGDFYIYTEKCSDISSESNDEMYSEPEVNTLKLEYEPPKEKVLPHSKYQKDQWKKRGYFQTDRMKESYKKGSDDANTPHYENNPYKNNRHENNRHENNRHENNRHENNRHEYNWNENNWNEHNWNENNRHKNNWHESNPYENFTHEESVQDCKRYERTMNYGQNDEFQKVQKEIECLNLDIVNAKHKMQTINNQKSGKINVLNNKINILKSKLIDNHINNLNDDINIVNSEIDILFTKKINKMYKQIDYYAKILNEQLDKKLSSENIHESSNSLVCSYIQRQISNIKIQINNLHDQVNNHMYMQKSNKMFNQMNSQINNFSNQISHHIDHQIDHHIGHQIDHQIDHHIDHQIDHHIGNQVGGHTKKDPSRKGKNGHLAHRGTCKDSLRETDLQQHYHEKHIQKKKGFVKDENNLNNSYNLRNNIHGDLHMNMNINKINVGTNNSNYEKINNIFNENSNNHSGNKGDDSYFKNEEYQSETGFNTSDENITKYETKWSKLYQDRSKEYFSSKNNKRIVQKRRKIKKENRSYYDHYEQKKKLINMFNRISKRKNDKYIEETDKMISLPDNHTSDVPNKCGYKMGSQIPVNKDDIRNDSPYKNEILFQDNRISNPKYHDILDEEESSVENSEEYNKVDEIDIADENKKIIPRDKRIHKEQSGEEDNPLNDEKLIYLKNKLMQLNLYKMNQKRKKETNELNNNDVKDNTNKYVNENLQNVTHTGILPLKDKNIQSVTHIENGNNSNEFLSCKHVTGDNMNSRSEAYKSITLEEIQNNDNNRSHENIYGSNSAKYQEKELTSKNNIEKESYFFENINHLNNSRDFTSMFKELIGEKNEENEKNIIHNSNGDTHTDKMIDDSCFNEKSKVFQNVDKEKTVKEENNVDMLRHFFFFKNETNCLDNLQTTISIDNTNASQEDAADNQIQWKETNTSPGTGETTKEKFRSTENTQMENTFTIDKIYNYTVNYYNQMNDPNEGEKNKQKEVVNEPNAFI</sequence>
<evidence type="ECO:0000256" key="2">
    <source>
        <dbReference type="SAM" id="MobiDB-lite"/>
    </source>
</evidence>
<dbReference type="EMBL" id="BDQF01000014">
    <property type="protein sequence ID" value="GAW83122.1"/>
    <property type="molecule type" value="Genomic_DNA"/>
</dbReference>
<dbReference type="GeneID" id="39749865"/>